<dbReference type="SUPFAM" id="SSF53474">
    <property type="entry name" value="alpha/beta-Hydrolases"/>
    <property type="match status" value="1"/>
</dbReference>
<evidence type="ECO:0000256" key="1">
    <source>
        <dbReference type="ARBA" id="ARBA00022801"/>
    </source>
</evidence>
<dbReference type="SUPFAM" id="SSF49785">
    <property type="entry name" value="Galactose-binding domain-like"/>
    <property type="match status" value="1"/>
</dbReference>
<keyword evidence="1" id="KW-0378">Hydrolase</keyword>
<dbReference type="InterPro" id="IPR000383">
    <property type="entry name" value="Xaa-Pro-like_dom"/>
</dbReference>
<dbReference type="Gene3D" id="2.60.120.260">
    <property type="entry name" value="Galactose-binding domain-like"/>
    <property type="match status" value="1"/>
</dbReference>
<dbReference type="EMBL" id="JAVRRJ010000003">
    <property type="protein sequence ID" value="KAK5086301.1"/>
    <property type="molecule type" value="Genomic_DNA"/>
</dbReference>
<dbReference type="InterPro" id="IPR005674">
    <property type="entry name" value="CocE/Ser_esterase"/>
</dbReference>
<dbReference type="NCBIfam" id="TIGR00976">
    <property type="entry name" value="CocE_NonD"/>
    <property type="match status" value="1"/>
</dbReference>
<accession>A0AAN7SZZ9</accession>
<name>A0AAN7SZZ9_9EURO</name>
<evidence type="ECO:0000256" key="2">
    <source>
        <dbReference type="SAM" id="MobiDB-lite"/>
    </source>
</evidence>
<evidence type="ECO:0000313" key="5">
    <source>
        <dbReference type="Proteomes" id="UP001309876"/>
    </source>
</evidence>
<dbReference type="Proteomes" id="UP001309876">
    <property type="component" value="Unassembled WGS sequence"/>
</dbReference>
<dbReference type="InterPro" id="IPR029058">
    <property type="entry name" value="AB_hydrolase_fold"/>
</dbReference>
<dbReference type="Gene3D" id="1.10.3020.20">
    <property type="match status" value="1"/>
</dbReference>
<evidence type="ECO:0000259" key="3">
    <source>
        <dbReference type="SMART" id="SM00939"/>
    </source>
</evidence>
<proteinExistence type="predicted"/>
<dbReference type="Gene3D" id="3.40.50.1820">
    <property type="entry name" value="alpha/beta hydrolase"/>
    <property type="match status" value="1"/>
</dbReference>
<dbReference type="InterPro" id="IPR013736">
    <property type="entry name" value="Xaa-Pro_dipept_C"/>
</dbReference>
<dbReference type="PANTHER" id="PTHR43056">
    <property type="entry name" value="PEPTIDASE S9 PROLYL OLIGOPEPTIDASE"/>
    <property type="match status" value="1"/>
</dbReference>
<dbReference type="GO" id="GO:0008239">
    <property type="term" value="F:dipeptidyl-peptidase activity"/>
    <property type="evidence" value="ECO:0007669"/>
    <property type="project" value="InterPro"/>
</dbReference>
<dbReference type="AlphaFoldDB" id="A0AAN7SZZ9"/>
<gene>
    <name evidence="4" type="ORF">LTR05_003469</name>
</gene>
<protein>
    <recommendedName>
        <fullName evidence="3">Xaa-Pro dipeptidyl-peptidase C-terminal domain-containing protein</fullName>
    </recommendedName>
</protein>
<comment type="caution">
    <text evidence="4">The sequence shown here is derived from an EMBL/GenBank/DDBJ whole genome shotgun (WGS) entry which is preliminary data.</text>
</comment>
<feature type="domain" description="Xaa-Pro dipeptidyl-peptidase C-terminal" evidence="3">
    <location>
        <begin position="350"/>
        <end position="615"/>
    </location>
</feature>
<dbReference type="Pfam" id="PF02129">
    <property type="entry name" value="Peptidase_S15"/>
    <property type="match status" value="1"/>
</dbReference>
<keyword evidence="5" id="KW-1185">Reference proteome</keyword>
<evidence type="ECO:0000313" key="4">
    <source>
        <dbReference type="EMBL" id="KAK5086301.1"/>
    </source>
</evidence>
<sequence>MNDREFQASVARSENLSESSRRTRTWKKPKSISDSKARFPGFHQRKTHYKTGQVVKAGYKALSIDVIMHESVPMKLSDGTTLYCDIFLPARFEDLDGTHGDKQRVPAVVAWSPYGKQGGTQILSDYPFHCGVPPSSVSSLQKWEGPDPAFWCSYDYAIVNVDTRGTFTSEGDAHLLGHQEAKDGAEFVTWLSRQKWCNGKVGLSGNSYLAAAQWYIASLRPEGLAGIAPWEGLMDMYKDVVCAGGIPDTAGIDIITSAFAGQGRLEDIVAAANGDGSGSGYDKYWQDKRAVVERINVPVYTVASWTSIFHTNGTLKAWRLVPDSVPKWLRVHNIQEWPDYYEHRNTMDLKRFFDWCLKGQQTDWKSTPKVRLSILNFGMTLQEDTIERAEHDFPLARTKYTKYYLQPDKTLSLTPPFSHSELSYNTNRNNSLIFEYTLPHPIETTGYPHAHLIMSTTSTHNEIDIFVQIEKFSPSHYRQGTLVLRPKFGPQYALLKFIHDWQIGMSKLGLLYHWGSDGRLRASYALDKDEASTEYEPSYSFTERAMLKAGEKRVLDVPMRAYGMYWEKGDILRFTVSGRPVVPLGLPGAKGPATENEGVHFVGVGGRGEESSCLVLPVV</sequence>
<dbReference type="SMART" id="SM00939">
    <property type="entry name" value="PepX_C"/>
    <property type="match status" value="1"/>
</dbReference>
<dbReference type="InterPro" id="IPR008979">
    <property type="entry name" value="Galactose-bd-like_sf"/>
</dbReference>
<organism evidence="4 5">
    <name type="scientific">Lithohypha guttulata</name>
    <dbReference type="NCBI Taxonomy" id="1690604"/>
    <lineage>
        <taxon>Eukaryota</taxon>
        <taxon>Fungi</taxon>
        <taxon>Dikarya</taxon>
        <taxon>Ascomycota</taxon>
        <taxon>Pezizomycotina</taxon>
        <taxon>Eurotiomycetes</taxon>
        <taxon>Chaetothyriomycetidae</taxon>
        <taxon>Chaetothyriales</taxon>
        <taxon>Trichomeriaceae</taxon>
        <taxon>Lithohypha</taxon>
    </lineage>
</organism>
<dbReference type="PANTHER" id="PTHR43056:SF10">
    <property type="entry name" value="COCE_NOND FAMILY, PUTATIVE (AFU_ORTHOLOGUE AFUA_7G00600)-RELATED"/>
    <property type="match status" value="1"/>
</dbReference>
<dbReference type="Pfam" id="PF08530">
    <property type="entry name" value="PepX_C"/>
    <property type="match status" value="1"/>
</dbReference>
<feature type="region of interest" description="Disordered" evidence="2">
    <location>
        <begin position="1"/>
        <end position="37"/>
    </location>
</feature>
<reference evidence="4 5" key="1">
    <citation type="submission" date="2023-08" db="EMBL/GenBank/DDBJ databases">
        <title>Black Yeasts Isolated from many extreme environments.</title>
        <authorList>
            <person name="Coleine C."/>
            <person name="Stajich J.E."/>
            <person name="Selbmann L."/>
        </authorList>
    </citation>
    <scope>NUCLEOTIDE SEQUENCE [LARGE SCALE GENOMIC DNA]</scope>
    <source>
        <strain evidence="4 5">CCFEE 5910</strain>
    </source>
</reference>
<dbReference type="InterPro" id="IPR050585">
    <property type="entry name" value="Xaa-Pro_dipeptidyl-ppase/CocE"/>
</dbReference>